<feature type="compositionally biased region" description="Acidic residues" evidence="5">
    <location>
        <begin position="255"/>
        <end position="269"/>
    </location>
</feature>
<proteinExistence type="predicted"/>
<dbReference type="EMBL" id="LC192169">
    <property type="protein sequence ID" value="BAV90573.1"/>
    <property type="molecule type" value="Genomic_RNA"/>
</dbReference>
<dbReference type="Proteomes" id="UP000203779">
    <property type="component" value="Segment"/>
</dbReference>
<dbReference type="RefSeq" id="YP_009315895.1">
    <property type="nucleotide sequence ID" value="NC_031747.1"/>
</dbReference>
<dbReference type="GO" id="GO:0052170">
    <property type="term" value="P:symbiont-mediated suppression of host innate immune response"/>
    <property type="evidence" value="ECO:0007669"/>
    <property type="project" value="UniProtKB-KW"/>
</dbReference>
<evidence type="ECO:0000313" key="7">
    <source>
        <dbReference type="Proteomes" id="UP000203779"/>
    </source>
</evidence>
<name>A0A1J1DP29_9VIRU</name>
<keyword evidence="1" id="KW-0941">Suppressor of RNA silencing</keyword>
<evidence type="ECO:0000256" key="5">
    <source>
        <dbReference type="SAM" id="MobiDB-lite"/>
    </source>
</evidence>
<protein>
    <submittedName>
        <fullName evidence="6">p0 protein</fullName>
    </submittedName>
</protein>
<keyword evidence="3" id="KW-1090">Inhibition of host innate immune response by virus</keyword>
<dbReference type="Pfam" id="PF04662">
    <property type="entry name" value="Luteo_PO"/>
    <property type="match status" value="1"/>
</dbReference>
<dbReference type="KEGG" id="vg:30090160"/>
<dbReference type="InterPro" id="IPR006755">
    <property type="entry name" value="Virus_P0"/>
</dbReference>
<evidence type="ECO:0000256" key="2">
    <source>
        <dbReference type="ARBA" id="ARBA00022581"/>
    </source>
</evidence>
<organism evidence="6 7">
    <name type="scientific">White clover mottle virus</name>
    <dbReference type="NCBI Taxonomy" id="1913024"/>
    <lineage>
        <taxon>Viruses</taxon>
        <taxon>Riboviria</taxon>
        <taxon>Orthornavirae</taxon>
        <taxon>Pisuviricota</taxon>
        <taxon>Pisoniviricetes</taxon>
        <taxon>Sobelivirales</taxon>
        <taxon>Solemoviridae</taxon>
        <taxon>Polerovirus</taxon>
        <taxon>Polerovirus WCMV</taxon>
    </lineage>
</organism>
<sequence>MNFLINNQNSRIELTFSNSLSLDTRRSLTALFLISAEQYLQISHEQHGTQNSVAYCSLLVCSFSTRGIQFPRWQTCHPLEFEKSPPLRALPRAFGEGEFCILSSSENGAAELYSPNPNSCHRANLYRLTYSSLAEGLPRYPEIFGYGTSFIQTLIGSYIRKIERGVFFLRPVFPMGDSLGVDLRTLGFLLLDGRGYNNQYHAYYSSRIANVLHRIYGKSFTLAFWRLLQLDCGPCFQVPSLPMEAPIAEGTCGQDSDDEGEDDEGVWEL</sequence>
<evidence type="ECO:0000256" key="3">
    <source>
        <dbReference type="ARBA" id="ARBA00022632"/>
    </source>
</evidence>
<reference evidence="6 7" key="1">
    <citation type="submission" date="2016-10" db="EMBL/GenBank/DDBJ databases">
        <title>The complete nucleotide sequence and genome organization of White clover mottle virus.</title>
        <authorList>
            <person name="Park C.Y."/>
            <person name="Min H.G."/>
            <person name="Oh J.H."/>
            <person name="Kim M.G."/>
            <person name="Lee S.H."/>
        </authorList>
    </citation>
    <scope>NUCLEOTIDE SEQUENCE [LARGE SCALE GENOMIC DNA]</scope>
    <source>
        <strain evidence="6 7">CD</strain>
    </source>
</reference>
<keyword evidence="4" id="KW-0899">Viral immunoevasion</keyword>
<dbReference type="GO" id="GO:0016032">
    <property type="term" value="P:viral process"/>
    <property type="evidence" value="ECO:0007669"/>
    <property type="project" value="InterPro"/>
</dbReference>
<feature type="region of interest" description="Disordered" evidence="5">
    <location>
        <begin position="249"/>
        <end position="269"/>
    </location>
</feature>
<dbReference type="GeneID" id="30090160"/>
<accession>A0A1J1DP29</accession>
<evidence type="ECO:0000256" key="4">
    <source>
        <dbReference type="ARBA" id="ARBA00023280"/>
    </source>
</evidence>
<dbReference type="OrthoDB" id="34249at10239"/>
<evidence type="ECO:0000256" key="1">
    <source>
        <dbReference type="ARBA" id="ARBA00022463"/>
    </source>
</evidence>
<evidence type="ECO:0000313" key="6">
    <source>
        <dbReference type="EMBL" id="BAV90573.1"/>
    </source>
</evidence>
<keyword evidence="2" id="KW-0945">Host-virus interaction</keyword>
<keyword evidence="7" id="KW-1185">Reference proteome</keyword>